<evidence type="ECO:0000313" key="2">
    <source>
        <dbReference type="EMBL" id="OGM50116.1"/>
    </source>
</evidence>
<evidence type="ECO:0000256" key="1">
    <source>
        <dbReference type="SAM" id="Phobius"/>
    </source>
</evidence>
<name>A0A1F8AEC5_9EURO</name>
<protein>
    <submittedName>
        <fullName evidence="2">Uncharacterized protein</fullName>
    </submittedName>
</protein>
<keyword evidence="1" id="KW-0812">Transmembrane</keyword>
<reference evidence="2 3" key="1">
    <citation type="journal article" date="2016" name="Genome Biol. Evol.">
        <title>Draft genome sequence of an aflatoxigenic Aspergillus species, A. bombycis.</title>
        <authorList>
            <person name="Moore G.G."/>
            <person name="Mack B.M."/>
            <person name="Beltz S.B."/>
            <person name="Gilbert M.K."/>
        </authorList>
    </citation>
    <scope>NUCLEOTIDE SEQUENCE [LARGE SCALE GENOMIC DNA]</scope>
    <source>
        <strain evidence="3">NRRL 26010</strain>
    </source>
</reference>
<dbReference type="EMBL" id="LYCR01000005">
    <property type="protein sequence ID" value="OGM50116.1"/>
    <property type="molecule type" value="Genomic_DNA"/>
</dbReference>
<keyword evidence="1" id="KW-1133">Transmembrane helix</keyword>
<feature type="transmembrane region" description="Helical" evidence="1">
    <location>
        <begin position="20"/>
        <end position="40"/>
    </location>
</feature>
<dbReference type="GeneID" id="34444689"/>
<proteinExistence type="predicted"/>
<comment type="caution">
    <text evidence="2">The sequence shown here is derived from an EMBL/GenBank/DDBJ whole genome shotgun (WGS) entry which is preliminary data.</text>
</comment>
<keyword evidence="3" id="KW-1185">Reference proteome</keyword>
<dbReference type="RefSeq" id="XP_022393833.1">
    <property type="nucleotide sequence ID" value="XM_022528429.1"/>
</dbReference>
<sequence length="104" mass="11659">MVQILQAYTSQDPIDYHDAIVSLHSFLYARIIIFLLGTMCPSLSFSKNINSRFVYAEAIFESVLISAGHCTKPSAIFAFLLLVQAIGKISTFAGRRAWEERLLT</sequence>
<evidence type="ECO:0000313" key="3">
    <source>
        <dbReference type="Proteomes" id="UP000179179"/>
    </source>
</evidence>
<gene>
    <name evidence="2" type="ORF">ABOM_001299</name>
</gene>
<dbReference type="OrthoDB" id="4922812at2759"/>
<dbReference type="AlphaFoldDB" id="A0A1F8AEC5"/>
<accession>A0A1F8AEC5</accession>
<keyword evidence="1" id="KW-0472">Membrane</keyword>
<dbReference type="Proteomes" id="UP000179179">
    <property type="component" value="Unassembled WGS sequence"/>
</dbReference>
<organism evidence="2 3">
    <name type="scientific">Aspergillus bombycis</name>
    <dbReference type="NCBI Taxonomy" id="109264"/>
    <lineage>
        <taxon>Eukaryota</taxon>
        <taxon>Fungi</taxon>
        <taxon>Dikarya</taxon>
        <taxon>Ascomycota</taxon>
        <taxon>Pezizomycotina</taxon>
        <taxon>Eurotiomycetes</taxon>
        <taxon>Eurotiomycetidae</taxon>
        <taxon>Eurotiales</taxon>
        <taxon>Aspergillaceae</taxon>
        <taxon>Aspergillus</taxon>
    </lineage>
</organism>